<feature type="region of interest" description="Disordered" evidence="1">
    <location>
        <begin position="67"/>
        <end position="86"/>
    </location>
</feature>
<organism evidence="2 3">
    <name type="scientific">Tanacetum coccineum</name>
    <dbReference type="NCBI Taxonomy" id="301880"/>
    <lineage>
        <taxon>Eukaryota</taxon>
        <taxon>Viridiplantae</taxon>
        <taxon>Streptophyta</taxon>
        <taxon>Embryophyta</taxon>
        <taxon>Tracheophyta</taxon>
        <taxon>Spermatophyta</taxon>
        <taxon>Magnoliopsida</taxon>
        <taxon>eudicotyledons</taxon>
        <taxon>Gunneridae</taxon>
        <taxon>Pentapetalae</taxon>
        <taxon>asterids</taxon>
        <taxon>campanulids</taxon>
        <taxon>Asterales</taxon>
        <taxon>Asteraceae</taxon>
        <taxon>Asteroideae</taxon>
        <taxon>Anthemideae</taxon>
        <taxon>Anthemidinae</taxon>
        <taxon>Tanacetum</taxon>
    </lineage>
</organism>
<evidence type="ECO:0000313" key="2">
    <source>
        <dbReference type="EMBL" id="GJT56103.1"/>
    </source>
</evidence>
<evidence type="ECO:0000313" key="3">
    <source>
        <dbReference type="Proteomes" id="UP001151760"/>
    </source>
</evidence>
<gene>
    <name evidence="2" type="ORF">Tco_0991157</name>
</gene>
<dbReference type="EMBL" id="BQNB010016815">
    <property type="protein sequence ID" value="GJT56103.1"/>
    <property type="molecule type" value="Genomic_DNA"/>
</dbReference>
<reference evidence="2" key="1">
    <citation type="journal article" date="2022" name="Int. J. Mol. Sci.">
        <title>Draft Genome of Tanacetum Coccineum: Genomic Comparison of Closely Related Tanacetum-Family Plants.</title>
        <authorList>
            <person name="Yamashiro T."/>
            <person name="Shiraishi A."/>
            <person name="Nakayama K."/>
            <person name="Satake H."/>
        </authorList>
    </citation>
    <scope>NUCLEOTIDE SEQUENCE</scope>
</reference>
<sequence length="345" mass="39413">MDNMPSTITNTYVLERFNTTAGNPVKKILLKLNLYDHRSILTDSKMVGGEFQEDCNIKAFQVTQLMNGNEPMSSRSPPKSTRRHSSKWQEIVALVDRLKMPQDTMSNTSSRTSQSKSHSITTTSILLSQQVNEVTNPLTHGGLLRWRVAQEASCFTLSSELLTNGLNRTISMERSQDVLLKELRVLVQQVPVRARVLQDLSPEEKEREFFNKNLIEIIQLTSLSLNRTNHIPQTNHQLRMSSNARNNAWVQDVKVVFQDVHGDTMRINKEDHLRETMRKRTWCSWECRSVQKRGGIINPGQAKPCKCYHLPDEEQLVVILPGEQVTNFNEDVDDSTERLATHCGS</sequence>
<reference evidence="2" key="2">
    <citation type="submission" date="2022-01" db="EMBL/GenBank/DDBJ databases">
        <authorList>
            <person name="Yamashiro T."/>
            <person name="Shiraishi A."/>
            <person name="Satake H."/>
            <person name="Nakayama K."/>
        </authorList>
    </citation>
    <scope>NUCLEOTIDE SEQUENCE</scope>
</reference>
<dbReference type="Proteomes" id="UP001151760">
    <property type="component" value="Unassembled WGS sequence"/>
</dbReference>
<feature type="compositionally biased region" description="Polar residues" evidence="1">
    <location>
        <begin position="67"/>
        <end position="79"/>
    </location>
</feature>
<keyword evidence="3" id="KW-1185">Reference proteome</keyword>
<accession>A0ABQ5EZ90</accession>
<protein>
    <submittedName>
        <fullName evidence="2">Uncharacterized protein</fullName>
    </submittedName>
</protein>
<proteinExistence type="predicted"/>
<name>A0ABQ5EZ90_9ASTR</name>
<evidence type="ECO:0000256" key="1">
    <source>
        <dbReference type="SAM" id="MobiDB-lite"/>
    </source>
</evidence>
<comment type="caution">
    <text evidence="2">The sequence shown here is derived from an EMBL/GenBank/DDBJ whole genome shotgun (WGS) entry which is preliminary data.</text>
</comment>